<dbReference type="HOGENOM" id="CLU_046753_0_0_1"/>
<dbReference type="OrthoDB" id="5382468at2759"/>
<evidence type="ECO:0000256" key="2">
    <source>
        <dbReference type="ARBA" id="ARBA00022884"/>
    </source>
</evidence>
<dbReference type="GO" id="GO:0000381">
    <property type="term" value="P:regulation of alternative mRNA splicing, via spliceosome"/>
    <property type="evidence" value="ECO:0007669"/>
    <property type="project" value="InterPro"/>
</dbReference>
<dbReference type="AlphaFoldDB" id="E3N6N4"/>
<name>E3N6N4_CAERE</name>
<evidence type="ECO:0000313" key="8">
    <source>
        <dbReference type="Proteomes" id="UP000008281"/>
    </source>
</evidence>
<organism evidence="8">
    <name type="scientific">Caenorhabditis remanei</name>
    <name type="common">Caenorhabditis vulgaris</name>
    <dbReference type="NCBI Taxonomy" id="31234"/>
    <lineage>
        <taxon>Eukaryota</taxon>
        <taxon>Metazoa</taxon>
        <taxon>Ecdysozoa</taxon>
        <taxon>Nematoda</taxon>
        <taxon>Chromadorea</taxon>
        <taxon>Rhabditida</taxon>
        <taxon>Rhabditina</taxon>
        <taxon>Rhabditomorpha</taxon>
        <taxon>Rhabditoidea</taxon>
        <taxon>Rhabditidae</taxon>
        <taxon>Peloderinae</taxon>
        <taxon>Caenorhabditis</taxon>
    </lineage>
</organism>
<dbReference type="InterPro" id="IPR047131">
    <property type="entry name" value="RBFOX1-like"/>
</dbReference>
<dbReference type="EMBL" id="DS268541">
    <property type="protein sequence ID" value="EFO88193.1"/>
    <property type="molecule type" value="Genomic_DNA"/>
</dbReference>
<dbReference type="eggNOG" id="KOG0125">
    <property type="taxonomic scope" value="Eukaryota"/>
</dbReference>
<dbReference type="GO" id="GO:0007399">
    <property type="term" value="P:nervous system development"/>
    <property type="evidence" value="ECO:0007669"/>
    <property type="project" value="InterPro"/>
</dbReference>
<dbReference type="CDD" id="cd12407">
    <property type="entry name" value="RRM_FOX1_like"/>
    <property type="match status" value="1"/>
</dbReference>
<accession>E3N6N4</accession>
<evidence type="ECO:0000256" key="3">
    <source>
        <dbReference type="ARBA" id="ARBA00023242"/>
    </source>
</evidence>
<keyword evidence="3" id="KW-0539">Nucleus</keyword>
<dbReference type="InterPro" id="IPR034237">
    <property type="entry name" value="FOX1_RRM"/>
</dbReference>
<dbReference type="Proteomes" id="UP000008281">
    <property type="component" value="Unassembled WGS sequence"/>
</dbReference>
<feature type="region of interest" description="Disordered" evidence="5">
    <location>
        <begin position="389"/>
        <end position="408"/>
    </location>
</feature>
<dbReference type="OMA" id="FKYREPD"/>
<proteinExistence type="predicted"/>
<reference evidence="7" key="1">
    <citation type="submission" date="2007-07" db="EMBL/GenBank/DDBJ databases">
        <title>PCAP assembly of the Caenorhabditis remanei genome.</title>
        <authorList>
            <consortium name="The Caenorhabditis remanei Sequencing Consortium"/>
            <person name="Wilson R.K."/>
        </authorList>
    </citation>
    <scope>NUCLEOTIDE SEQUENCE [LARGE SCALE GENOMIC DNA]</scope>
    <source>
        <strain evidence="7">PB4641</strain>
    </source>
</reference>
<dbReference type="Pfam" id="PF00076">
    <property type="entry name" value="RRM_1"/>
    <property type="match status" value="1"/>
</dbReference>
<dbReference type="FunCoup" id="E3N6N4">
    <property type="interactions" value="752"/>
</dbReference>
<dbReference type="PANTHER" id="PTHR15597">
    <property type="entry name" value="ATAXIN 2-BINDING PROTEIN 1-RELATED"/>
    <property type="match status" value="1"/>
</dbReference>
<dbReference type="InterPro" id="IPR035979">
    <property type="entry name" value="RBD_domain_sf"/>
</dbReference>
<keyword evidence="2 4" id="KW-0694">RNA-binding</keyword>
<dbReference type="GO" id="GO:0003729">
    <property type="term" value="F:mRNA binding"/>
    <property type="evidence" value="ECO:0007669"/>
    <property type="project" value="TreeGrafter"/>
</dbReference>
<dbReference type="GO" id="GO:0003727">
    <property type="term" value="F:single-stranded RNA binding"/>
    <property type="evidence" value="ECO:0007669"/>
    <property type="project" value="EnsemblMetazoa"/>
</dbReference>
<feature type="domain" description="RRM" evidence="6">
    <location>
        <begin position="113"/>
        <end position="189"/>
    </location>
</feature>
<dbReference type="SMART" id="SM00360">
    <property type="entry name" value="RRM"/>
    <property type="match status" value="1"/>
</dbReference>
<comment type="subcellular location">
    <subcellularLocation>
        <location evidence="1">Nucleus</location>
    </subcellularLocation>
</comment>
<evidence type="ECO:0000259" key="6">
    <source>
        <dbReference type="PROSITE" id="PS50102"/>
    </source>
</evidence>
<feature type="region of interest" description="Disordered" evidence="5">
    <location>
        <begin position="45"/>
        <end position="114"/>
    </location>
</feature>
<sequence length="449" mass="48761">MLVLNVQYTFVKGTVHSEKLDDFDYKVALQQKMVAAQSSGVLRPLQIGTTSPTSQNQNQNPEGGVVKPSVMTSASSTGSAASTTTTTNEMKPLTIGPIAPNDRSTSSESEGPRRLHVSNIPFKYREPDLKGMFERFGPVVDVEIIFNERGSKGFGFVTMQSPEDADRARNEINGSTIEGRRVEVNMATQRVHTKKAKPLMSVGVVDPIAAQNLLVVQQQQQQQQFRNALIQQQLLAQQLLMPRQQQLMMPPTSAHAAINLQALQYQQLIMAQQQQQQQQLQQNPQFLLQLQQQQQAAVQAAAAAAAQQQQQQVPTSMAHHQMIQHHQQQVAAMAMDPMAHAQAAQMATMIAYEQQRMQLQAVQAQAAAAQGRAVQQHQASAAAAAAAAAAGRGIPPPPSNQQQAPAVAGSIGEQYLQQSLSGAASLHQHHNLHQASAAAAALQRRFAPY</sequence>
<dbReference type="STRING" id="31234.E3N6N4"/>
<evidence type="ECO:0000256" key="4">
    <source>
        <dbReference type="PROSITE-ProRule" id="PRU00176"/>
    </source>
</evidence>
<dbReference type="PANTHER" id="PTHR15597:SF49">
    <property type="entry name" value="RNA-BINDING PROTEIN ASD-1"/>
    <property type="match status" value="1"/>
</dbReference>
<gene>
    <name evidence="7" type="primary">Cre-asd-1</name>
    <name evidence="7" type="ORF">CRE_06934</name>
</gene>
<feature type="compositionally biased region" description="Low complexity" evidence="5">
    <location>
        <begin position="72"/>
        <end position="87"/>
    </location>
</feature>
<keyword evidence="8" id="KW-1185">Reference proteome</keyword>
<dbReference type="FunFam" id="3.30.70.330:FF:000821">
    <property type="entry name" value="Sex determination protein fox-1"/>
    <property type="match status" value="1"/>
</dbReference>
<feature type="compositionally biased region" description="Polar residues" evidence="5">
    <location>
        <begin position="47"/>
        <end position="61"/>
    </location>
</feature>
<evidence type="ECO:0000313" key="7">
    <source>
        <dbReference type="EMBL" id="EFO88193.1"/>
    </source>
</evidence>
<dbReference type="GO" id="GO:0005634">
    <property type="term" value="C:nucleus"/>
    <property type="evidence" value="ECO:0007669"/>
    <property type="project" value="UniProtKB-SubCell"/>
</dbReference>
<evidence type="ECO:0000256" key="1">
    <source>
        <dbReference type="ARBA" id="ARBA00004123"/>
    </source>
</evidence>
<dbReference type="InParanoid" id="E3N6N4"/>
<dbReference type="PROSITE" id="PS50102">
    <property type="entry name" value="RRM"/>
    <property type="match status" value="1"/>
</dbReference>
<evidence type="ECO:0000256" key="5">
    <source>
        <dbReference type="SAM" id="MobiDB-lite"/>
    </source>
</evidence>
<protein>
    <submittedName>
        <fullName evidence="7">CRE-ASD-1 protein</fullName>
    </submittedName>
</protein>
<dbReference type="InterPro" id="IPR012677">
    <property type="entry name" value="Nucleotide-bd_a/b_plait_sf"/>
</dbReference>
<dbReference type="GO" id="GO:0005737">
    <property type="term" value="C:cytoplasm"/>
    <property type="evidence" value="ECO:0007669"/>
    <property type="project" value="TreeGrafter"/>
</dbReference>
<dbReference type="InterPro" id="IPR000504">
    <property type="entry name" value="RRM_dom"/>
</dbReference>
<dbReference type="Gene3D" id="3.30.70.330">
    <property type="match status" value="1"/>
</dbReference>
<dbReference type="SUPFAM" id="SSF54928">
    <property type="entry name" value="RNA-binding domain, RBD"/>
    <property type="match status" value="1"/>
</dbReference>